<accession>A0A4C1ULF0</accession>
<sequence length="170" mass="18354">MALVLRSVFNPKTVRPILLKSSTCIVYRDNRPRYSNSANSTNLKKAKGVVSGRSCGSLLERNILKPGSDGSPASRGDRPYSATKKPSKTGSSTPSSKSPTGAPTPKAPCDPSAPWDPCVPCGPSGAWSPCGSYGFSETRTYLYPVQHMLDPMPAEVLPVFRMLWLLWLLP</sequence>
<dbReference type="Proteomes" id="UP000299102">
    <property type="component" value="Unassembled WGS sequence"/>
</dbReference>
<evidence type="ECO:0000313" key="2">
    <source>
        <dbReference type="EMBL" id="GBP27149.1"/>
    </source>
</evidence>
<dbReference type="AlphaFoldDB" id="A0A4C1ULF0"/>
<comment type="caution">
    <text evidence="2">The sequence shown here is derived from an EMBL/GenBank/DDBJ whole genome shotgun (WGS) entry which is preliminary data.</text>
</comment>
<organism evidence="2 3">
    <name type="scientific">Eumeta variegata</name>
    <name type="common">Bagworm moth</name>
    <name type="synonym">Eumeta japonica</name>
    <dbReference type="NCBI Taxonomy" id="151549"/>
    <lineage>
        <taxon>Eukaryota</taxon>
        <taxon>Metazoa</taxon>
        <taxon>Ecdysozoa</taxon>
        <taxon>Arthropoda</taxon>
        <taxon>Hexapoda</taxon>
        <taxon>Insecta</taxon>
        <taxon>Pterygota</taxon>
        <taxon>Neoptera</taxon>
        <taxon>Endopterygota</taxon>
        <taxon>Lepidoptera</taxon>
        <taxon>Glossata</taxon>
        <taxon>Ditrysia</taxon>
        <taxon>Tineoidea</taxon>
        <taxon>Psychidae</taxon>
        <taxon>Oiketicinae</taxon>
        <taxon>Eumeta</taxon>
    </lineage>
</organism>
<proteinExistence type="predicted"/>
<protein>
    <submittedName>
        <fullName evidence="2">Uncharacterized protein</fullName>
    </submittedName>
</protein>
<evidence type="ECO:0000256" key="1">
    <source>
        <dbReference type="SAM" id="MobiDB-lite"/>
    </source>
</evidence>
<name>A0A4C1ULF0_EUMVA</name>
<feature type="region of interest" description="Disordered" evidence="1">
    <location>
        <begin position="61"/>
        <end position="109"/>
    </location>
</feature>
<evidence type="ECO:0000313" key="3">
    <source>
        <dbReference type="Proteomes" id="UP000299102"/>
    </source>
</evidence>
<feature type="compositionally biased region" description="Low complexity" evidence="1">
    <location>
        <begin position="81"/>
        <end position="104"/>
    </location>
</feature>
<dbReference type="EMBL" id="BGZK01000190">
    <property type="protein sequence ID" value="GBP27149.1"/>
    <property type="molecule type" value="Genomic_DNA"/>
</dbReference>
<keyword evidence="3" id="KW-1185">Reference proteome</keyword>
<reference evidence="2 3" key="1">
    <citation type="journal article" date="2019" name="Commun. Biol.">
        <title>The bagworm genome reveals a unique fibroin gene that provides high tensile strength.</title>
        <authorList>
            <person name="Kono N."/>
            <person name="Nakamura H."/>
            <person name="Ohtoshi R."/>
            <person name="Tomita M."/>
            <person name="Numata K."/>
            <person name="Arakawa K."/>
        </authorList>
    </citation>
    <scope>NUCLEOTIDE SEQUENCE [LARGE SCALE GENOMIC DNA]</scope>
</reference>
<gene>
    <name evidence="2" type="ORF">EVAR_15922_1</name>
</gene>